<keyword evidence="1" id="KW-0812">Transmembrane</keyword>
<keyword evidence="1" id="KW-1133">Transmembrane helix</keyword>
<name>A0A7I4Z7S1_HAECO</name>
<accession>A0A7I4Z7S1</accession>
<reference evidence="3" key="1">
    <citation type="submission" date="2020-12" db="UniProtKB">
        <authorList>
            <consortium name="WormBaseParasite"/>
        </authorList>
    </citation>
    <scope>IDENTIFICATION</scope>
    <source>
        <strain evidence="3">MHco3</strain>
    </source>
</reference>
<organism evidence="2 3">
    <name type="scientific">Haemonchus contortus</name>
    <name type="common">Barber pole worm</name>
    <dbReference type="NCBI Taxonomy" id="6289"/>
    <lineage>
        <taxon>Eukaryota</taxon>
        <taxon>Metazoa</taxon>
        <taxon>Ecdysozoa</taxon>
        <taxon>Nematoda</taxon>
        <taxon>Chromadorea</taxon>
        <taxon>Rhabditida</taxon>
        <taxon>Rhabditina</taxon>
        <taxon>Rhabditomorpha</taxon>
        <taxon>Strongyloidea</taxon>
        <taxon>Trichostrongylidae</taxon>
        <taxon>Haemonchus</taxon>
    </lineage>
</organism>
<feature type="transmembrane region" description="Helical" evidence="1">
    <location>
        <begin position="28"/>
        <end position="47"/>
    </location>
</feature>
<keyword evidence="1" id="KW-0472">Membrane</keyword>
<evidence type="ECO:0000313" key="2">
    <source>
        <dbReference type="Proteomes" id="UP000025227"/>
    </source>
</evidence>
<proteinExistence type="predicted"/>
<evidence type="ECO:0000313" key="3">
    <source>
        <dbReference type="WBParaSite" id="HCON_00191020-00001"/>
    </source>
</evidence>
<sequence>MKLPNLDSDDSEHLTEKNTAVLSPQELVALYSLLTLLFLASIAYIIVKARIYSRRSGVFSLKWEESADPECKSKSSTHF</sequence>
<keyword evidence="2" id="KW-1185">Reference proteome</keyword>
<dbReference type="AlphaFoldDB" id="A0A7I4Z7S1"/>
<dbReference type="Proteomes" id="UP000025227">
    <property type="component" value="Unplaced"/>
</dbReference>
<evidence type="ECO:0000256" key="1">
    <source>
        <dbReference type="SAM" id="Phobius"/>
    </source>
</evidence>
<protein>
    <submittedName>
        <fullName evidence="3">Cytotoxic and regulatory T-cell molecule</fullName>
    </submittedName>
</protein>
<dbReference type="WBParaSite" id="HCON_00191020-00001">
    <property type="protein sequence ID" value="HCON_00191020-00001"/>
    <property type="gene ID" value="HCON_00191020"/>
</dbReference>
<dbReference type="OrthoDB" id="5871142at2759"/>